<evidence type="ECO:0000256" key="10">
    <source>
        <dbReference type="ARBA" id="ARBA00023326"/>
    </source>
</evidence>
<dbReference type="GO" id="GO:0005576">
    <property type="term" value="C:extracellular region"/>
    <property type="evidence" value="ECO:0007669"/>
    <property type="project" value="InterPro"/>
</dbReference>
<dbReference type="GO" id="GO:0004497">
    <property type="term" value="F:monooxygenase activity"/>
    <property type="evidence" value="ECO:0007669"/>
    <property type="project" value="UniProtKB-KW"/>
</dbReference>
<dbReference type="PROSITE" id="PS00562">
    <property type="entry name" value="CBM1_1"/>
    <property type="match status" value="1"/>
</dbReference>
<accession>A0A8H3HEH9</accession>
<dbReference type="AlphaFoldDB" id="A0A8H3HEH9"/>
<dbReference type="Proteomes" id="UP000663853">
    <property type="component" value="Unassembled WGS sequence"/>
</dbReference>
<dbReference type="SUPFAM" id="SSF57180">
    <property type="entry name" value="Cellulose-binding domain"/>
    <property type="match status" value="1"/>
</dbReference>
<keyword evidence="15" id="KW-0472">Membrane</keyword>
<keyword evidence="6" id="KW-0186">Copper</keyword>
<evidence type="ECO:0000256" key="14">
    <source>
        <dbReference type="SAM" id="MobiDB-lite"/>
    </source>
</evidence>
<dbReference type="InterPro" id="IPR005103">
    <property type="entry name" value="AA9_LPMO"/>
</dbReference>
<evidence type="ECO:0000259" key="16">
    <source>
        <dbReference type="PROSITE" id="PS51164"/>
    </source>
</evidence>
<dbReference type="Pfam" id="PF00734">
    <property type="entry name" value="CBM_1"/>
    <property type="match status" value="1"/>
</dbReference>
<comment type="similarity">
    <text evidence="11">Belongs to the polysaccharide monooxygenase AA9 family.</text>
</comment>
<keyword evidence="3" id="KW-0732">Signal</keyword>
<evidence type="ECO:0000256" key="4">
    <source>
        <dbReference type="ARBA" id="ARBA00023001"/>
    </source>
</evidence>
<dbReference type="Pfam" id="PF03443">
    <property type="entry name" value="AA9"/>
    <property type="match status" value="1"/>
</dbReference>
<evidence type="ECO:0000256" key="8">
    <source>
        <dbReference type="ARBA" id="ARBA00023157"/>
    </source>
</evidence>
<keyword evidence="8" id="KW-1015">Disulfide bond</keyword>
<evidence type="ECO:0000256" key="9">
    <source>
        <dbReference type="ARBA" id="ARBA00023277"/>
    </source>
</evidence>
<gene>
    <name evidence="17" type="ORF">RDB_LOCUS113433</name>
</gene>
<keyword evidence="9" id="KW-0119">Carbohydrate metabolism</keyword>
<evidence type="ECO:0000256" key="7">
    <source>
        <dbReference type="ARBA" id="ARBA00023033"/>
    </source>
</evidence>
<evidence type="ECO:0000256" key="15">
    <source>
        <dbReference type="SAM" id="Phobius"/>
    </source>
</evidence>
<evidence type="ECO:0000256" key="5">
    <source>
        <dbReference type="ARBA" id="ARBA00023002"/>
    </source>
</evidence>
<reference evidence="17" key="1">
    <citation type="submission" date="2021-01" db="EMBL/GenBank/DDBJ databases">
        <authorList>
            <person name="Kaushik A."/>
        </authorList>
    </citation>
    <scope>NUCLEOTIDE SEQUENCE</scope>
    <source>
        <strain evidence="17">AG6-10EEA</strain>
    </source>
</reference>
<sequence length="394" mass="40203">MDKTRDFIAAVFAVLTTYFLSSPTTMLYVLSLLFATATTVLGHGYVQEVVTSSGTYTGYLPYTDPYMSPAPERIIRKIPGNGPVEDATSIDLQCNGYSAGGVAGSAPAPKVAVAAAGTQVALNWTTWPDSHAGPIITYMARAPSDITQWSPGTDAVWFKVAEEGYENGKWAATDILTGENNGIARFTIPTSLKAGQYLIRHEIIALHAAYSYPGAQFYPSCIQVEVTGDGTETGPTELVAFPGAYTASTPGIVFDMYKGGDYPIPGPSVWTGGAGSPASSASASSVSSAVVSASPASSAPVTETSVAATTASRTSAGATTTTPAVQTPASATGTTATPTSASGSSSAAAPSPSASVSGTVAQYGQCGGLTYTGPTTCASSFTCKKSNDYYSQCL</sequence>
<evidence type="ECO:0000256" key="12">
    <source>
        <dbReference type="ARBA" id="ARBA00045077"/>
    </source>
</evidence>
<evidence type="ECO:0000256" key="2">
    <source>
        <dbReference type="ARBA" id="ARBA00022723"/>
    </source>
</evidence>
<feature type="domain" description="CBM1" evidence="16">
    <location>
        <begin position="358"/>
        <end position="394"/>
    </location>
</feature>
<evidence type="ECO:0000256" key="11">
    <source>
        <dbReference type="ARBA" id="ARBA00044502"/>
    </source>
</evidence>
<dbReference type="EC" id="1.14.99.56" evidence="13"/>
<evidence type="ECO:0000256" key="3">
    <source>
        <dbReference type="ARBA" id="ARBA00022729"/>
    </source>
</evidence>
<keyword evidence="5" id="KW-0560">Oxidoreductase</keyword>
<evidence type="ECO:0000313" key="17">
    <source>
        <dbReference type="EMBL" id="CAE6501649.1"/>
    </source>
</evidence>
<proteinExistence type="inferred from homology"/>
<feature type="transmembrane region" description="Helical" evidence="15">
    <location>
        <begin position="7"/>
        <end position="30"/>
    </location>
</feature>
<keyword evidence="4" id="KW-0136">Cellulose degradation</keyword>
<comment type="catalytic activity">
    <reaction evidence="12">
        <text>[(1-&gt;4)-beta-D-glucosyl]n+m + reduced acceptor + O2 = 4-dehydro-beta-D-glucosyl-[(1-&gt;4)-beta-D-glucosyl]n-1 + [(1-&gt;4)-beta-D-glucosyl]m + acceptor + H2O.</text>
        <dbReference type="EC" id="1.14.99.56"/>
    </reaction>
</comment>
<keyword evidence="2" id="KW-0479">Metal-binding</keyword>
<dbReference type="InterPro" id="IPR049892">
    <property type="entry name" value="AA9"/>
</dbReference>
<name>A0A8H3HEH9_9AGAM</name>
<organism evidence="17 18">
    <name type="scientific">Rhizoctonia solani</name>
    <dbReference type="NCBI Taxonomy" id="456999"/>
    <lineage>
        <taxon>Eukaryota</taxon>
        <taxon>Fungi</taxon>
        <taxon>Dikarya</taxon>
        <taxon>Basidiomycota</taxon>
        <taxon>Agaricomycotina</taxon>
        <taxon>Agaricomycetes</taxon>
        <taxon>Cantharellales</taxon>
        <taxon>Ceratobasidiaceae</taxon>
        <taxon>Rhizoctonia</taxon>
    </lineage>
</organism>
<dbReference type="SMART" id="SM00236">
    <property type="entry name" value="fCBD"/>
    <property type="match status" value="1"/>
</dbReference>
<evidence type="ECO:0000313" key="18">
    <source>
        <dbReference type="Proteomes" id="UP000663853"/>
    </source>
</evidence>
<dbReference type="PANTHER" id="PTHR33353:SF6">
    <property type="entry name" value="ENDOGLUCANASE IV"/>
    <property type="match status" value="1"/>
</dbReference>
<dbReference type="PROSITE" id="PS51164">
    <property type="entry name" value="CBM1_2"/>
    <property type="match status" value="1"/>
</dbReference>
<keyword evidence="15" id="KW-1133">Transmembrane helix</keyword>
<dbReference type="EMBL" id="CAJMXA010003538">
    <property type="protein sequence ID" value="CAE6501649.1"/>
    <property type="molecule type" value="Genomic_DNA"/>
</dbReference>
<comment type="caution">
    <text evidence="17">The sequence shown here is derived from an EMBL/GenBank/DDBJ whole genome shotgun (WGS) entry which is preliminary data.</text>
</comment>
<protein>
    <recommendedName>
        <fullName evidence="13">lytic cellulose monooxygenase (C4-dehydrogenating)</fullName>
        <ecNumber evidence="13">1.14.99.56</ecNumber>
    </recommendedName>
</protein>
<comment type="cofactor">
    <cofactor evidence="1">
        <name>Cu(2+)</name>
        <dbReference type="ChEBI" id="CHEBI:29036"/>
    </cofactor>
</comment>
<dbReference type="GO" id="GO:0030245">
    <property type="term" value="P:cellulose catabolic process"/>
    <property type="evidence" value="ECO:0007669"/>
    <property type="project" value="UniProtKB-KW"/>
</dbReference>
<evidence type="ECO:0000256" key="1">
    <source>
        <dbReference type="ARBA" id="ARBA00001973"/>
    </source>
</evidence>
<keyword evidence="7" id="KW-0503">Monooxygenase</keyword>
<keyword evidence="10" id="KW-0624">Polysaccharide degradation</keyword>
<dbReference type="PANTHER" id="PTHR33353">
    <property type="entry name" value="PUTATIVE (AFU_ORTHOLOGUE AFUA_1G12560)-RELATED"/>
    <property type="match status" value="1"/>
</dbReference>
<dbReference type="GO" id="GO:0046872">
    <property type="term" value="F:metal ion binding"/>
    <property type="evidence" value="ECO:0007669"/>
    <property type="project" value="UniProtKB-KW"/>
</dbReference>
<keyword evidence="15" id="KW-0812">Transmembrane</keyword>
<evidence type="ECO:0000256" key="6">
    <source>
        <dbReference type="ARBA" id="ARBA00023008"/>
    </source>
</evidence>
<dbReference type="InterPro" id="IPR035971">
    <property type="entry name" value="CBD_sf"/>
</dbReference>
<feature type="region of interest" description="Disordered" evidence="14">
    <location>
        <begin position="301"/>
        <end position="354"/>
    </location>
</feature>
<dbReference type="Gene3D" id="2.70.50.70">
    <property type="match status" value="1"/>
</dbReference>
<dbReference type="CDD" id="cd21175">
    <property type="entry name" value="LPMO_AA9"/>
    <property type="match status" value="1"/>
</dbReference>
<dbReference type="GO" id="GO:0030248">
    <property type="term" value="F:cellulose binding"/>
    <property type="evidence" value="ECO:0007669"/>
    <property type="project" value="InterPro"/>
</dbReference>
<evidence type="ECO:0000256" key="13">
    <source>
        <dbReference type="ARBA" id="ARBA00047174"/>
    </source>
</evidence>
<dbReference type="InterPro" id="IPR000254">
    <property type="entry name" value="CBD"/>
</dbReference>